<evidence type="ECO:0000256" key="2">
    <source>
        <dbReference type="ARBA" id="ARBA00002764"/>
    </source>
</evidence>
<dbReference type="EC" id="2.4.1.21" evidence="8"/>
<dbReference type="GO" id="GO:0009011">
    <property type="term" value="F:alpha-1,4-glucan glucosyltransferase (ADP-glucose donor) activity"/>
    <property type="evidence" value="ECO:0007669"/>
    <property type="project" value="UniProtKB-UniRule"/>
</dbReference>
<dbReference type="InterPro" id="IPR011835">
    <property type="entry name" value="GS/SS"/>
</dbReference>
<evidence type="ECO:0000256" key="4">
    <source>
        <dbReference type="ARBA" id="ARBA00010281"/>
    </source>
</evidence>
<keyword evidence="6 8" id="KW-0808">Transferase</keyword>
<dbReference type="EMBL" id="JAAZQQ010000001">
    <property type="protein sequence ID" value="NKX43776.1"/>
    <property type="molecule type" value="Genomic_DNA"/>
</dbReference>
<evidence type="ECO:0000313" key="11">
    <source>
        <dbReference type="EMBL" id="NKX43776.1"/>
    </source>
</evidence>
<dbReference type="InterPro" id="IPR001296">
    <property type="entry name" value="Glyco_trans_1"/>
</dbReference>
<dbReference type="NCBIfam" id="NF001899">
    <property type="entry name" value="PRK00654.1-2"/>
    <property type="match status" value="1"/>
</dbReference>
<evidence type="ECO:0000259" key="9">
    <source>
        <dbReference type="Pfam" id="PF00534"/>
    </source>
</evidence>
<dbReference type="GO" id="GO:0004373">
    <property type="term" value="F:alpha-1,4-glucan glucosyltransferase (UDP-glucose donor) activity"/>
    <property type="evidence" value="ECO:0007669"/>
    <property type="project" value="InterPro"/>
</dbReference>
<gene>
    <name evidence="8 11" type="primary">glgA</name>
    <name evidence="11" type="ORF">HCU73_04165</name>
</gene>
<keyword evidence="12" id="KW-1185">Reference proteome</keyword>
<dbReference type="AlphaFoldDB" id="A0A7X6GWM8"/>
<feature type="domain" description="Glycosyl transferase family 1" evidence="9">
    <location>
        <begin position="282"/>
        <end position="431"/>
    </location>
</feature>
<dbReference type="NCBIfam" id="TIGR02095">
    <property type="entry name" value="glgA"/>
    <property type="match status" value="1"/>
</dbReference>
<dbReference type="GO" id="GO:0005829">
    <property type="term" value="C:cytosol"/>
    <property type="evidence" value="ECO:0007669"/>
    <property type="project" value="TreeGrafter"/>
</dbReference>
<dbReference type="PANTHER" id="PTHR45825">
    <property type="entry name" value="GRANULE-BOUND STARCH SYNTHASE 1, CHLOROPLASTIC/AMYLOPLASTIC"/>
    <property type="match status" value="1"/>
</dbReference>
<dbReference type="SUPFAM" id="SSF53756">
    <property type="entry name" value="UDP-Glycosyltransferase/glycogen phosphorylase"/>
    <property type="match status" value="1"/>
</dbReference>
<evidence type="ECO:0000259" key="10">
    <source>
        <dbReference type="Pfam" id="PF08323"/>
    </source>
</evidence>
<dbReference type="Pfam" id="PF08323">
    <property type="entry name" value="Glyco_transf_5"/>
    <property type="match status" value="1"/>
</dbReference>
<dbReference type="RefSeq" id="WP_168622369.1">
    <property type="nucleotide sequence ID" value="NZ_JAAZQQ010000001.1"/>
</dbReference>
<comment type="catalytic activity">
    <reaction evidence="1 8">
        <text>[(1-&gt;4)-alpha-D-glucosyl](n) + ADP-alpha-D-glucose = [(1-&gt;4)-alpha-D-glucosyl](n+1) + ADP + H(+)</text>
        <dbReference type="Rhea" id="RHEA:18189"/>
        <dbReference type="Rhea" id="RHEA-COMP:9584"/>
        <dbReference type="Rhea" id="RHEA-COMP:9587"/>
        <dbReference type="ChEBI" id="CHEBI:15378"/>
        <dbReference type="ChEBI" id="CHEBI:15444"/>
        <dbReference type="ChEBI" id="CHEBI:57498"/>
        <dbReference type="ChEBI" id="CHEBI:456216"/>
        <dbReference type="EC" id="2.4.1.21"/>
    </reaction>
</comment>
<dbReference type="UniPathway" id="UPA00164"/>
<dbReference type="Pfam" id="PF00534">
    <property type="entry name" value="Glycos_transf_1"/>
    <property type="match status" value="1"/>
</dbReference>
<comment type="caution">
    <text evidence="11">The sequence shown here is derived from an EMBL/GenBank/DDBJ whole genome shotgun (WGS) entry which is preliminary data.</text>
</comment>
<proteinExistence type="inferred from homology"/>
<evidence type="ECO:0000313" key="12">
    <source>
        <dbReference type="Proteomes" id="UP000526408"/>
    </source>
</evidence>
<feature type="binding site" evidence="8">
    <location>
        <position position="16"/>
    </location>
    <ligand>
        <name>ADP-alpha-D-glucose</name>
        <dbReference type="ChEBI" id="CHEBI:57498"/>
    </ligand>
</feature>
<evidence type="ECO:0000256" key="5">
    <source>
        <dbReference type="ARBA" id="ARBA00022676"/>
    </source>
</evidence>
<dbReference type="HAMAP" id="MF_00484">
    <property type="entry name" value="Glycogen_synth"/>
    <property type="match status" value="1"/>
</dbReference>
<sequence length="469" mass="49712">MIRVLSVTSECAPLVKTGGLADVAGALPGALAPLGVEMRTLLPGYPRVMAAVGRGKAVLEDPDLFGGPARVIAARAGGLDLLVLDAPHLFGREGAPYNGPDGRDWPDNPERFAALGWVAAEIAGGALTDWQPQVLHCHDWQAGLAPWYLRDRHPQAPVGSVLTIHNIAFQGLAPGDRLARLRLPPDGMTPGGFEYWGNISALKAGLVAADRITTVSPTYADELLTPEFGMGMEGVLRARQDVLSGILNGVDLDAWTPSYKTPAGKRRYTARLRAAMGLPAADGPLCVVVSRLTHQKGLDLLLEALPRLLDEGGQLALLGSGEPGLEAAFRTAAARHPGVAVTFGYDEALARLLIEGGDAILVPSRFEPCGLTQLYGLRFGTLPLVAYTGGLADTVIDASPAGLRAGVATGVQFHPVSAAALSRAFDRLCALYRQPDLWLRMQRNAMRHPVGWDQSAAEYAALYDGLIRT</sequence>
<dbReference type="PANTHER" id="PTHR45825:SF11">
    <property type="entry name" value="ALPHA AMYLASE DOMAIN-CONTAINING PROTEIN"/>
    <property type="match status" value="1"/>
</dbReference>
<evidence type="ECO:0000256" key="6">
    <source>
        <dbReference type="ARBA" id="ARBA00022679"/>
    </source>
</evidence>
<evidence type="ECO:0000256" key="3">
    <source>
        <dbReference type="ARBA" id="ARBA00004964"/>
    </source>
</evidence>
<comment type="function">
    <text evidence="2 8">Synthesizes alpha-1,4-glucan chains using ADP-glucose.</text>
</comment>
<name>A0A7X6GWM8_9RHOB</name>
<dbReference type="GO" id="GO:0005978">
    <property type="term" value="P:glycogen biosynthetic process"/>
    <property type="evidence" value="ECO:0007669"/>
    <property type="project" value="UniProtKB-UniRule"/>
</dbReference>
<evidence type="ECO:0000256" key="1">
    <source>
        <dbReference type="ARBA" id="ARBA00001478"/>
    </source>
</evidence>
<reference evidence="11 12" key="1">
    <citation type="submission" date="2020-04" db="EMBL/GenBank/DDBJ databases">
        <authorList>
            <person name="Yoon J."/>
        </authorList>
    </citation>
    <scope>NUCLEOTIDE SEQUENCE [LARGE SCALE GENOMIC DNA]</scope>
    <source>
        <strain evidence="11 12">KMU-115</strain>
    </source>
</reference>
<evidence type="ECO:0000256" key="7">
    <source>
        <dbReference type="ARBA" id="ARBA00023056"/>
    </source>
</evidence>
<evidence type="ECO:0000256" key="8">
    <source>
        <dbReference type="HAMAP-Rule" id="MF_00484"/>
    </source>
</evidence>
<comment type="similarity">
    <text evidence="4 8">Belongs to the glycosyltransferase 1 family. Bacterial/plant glycogen synthase subfamily.</text>
</comment>
<dbReference type="Gene3D" id="3.40.50.2000">
    <property type="entry name" value="Glycogen Phosphorylase B"/>
    <property type="match status" value="2"/>
</dbReference>
<dbReference type="InterPro" id="IPR013534">
    <property type="entry name" value="Starch_synth_cat_dom"/>
</dbReference>
<accession>A0A7X6GWM8</accession>
<organism evidence="11 12">
    <name type="scientific">Roseicyclus persicicus</name>
    <dbReference type="NCBI Taxonomy" id="2650661"/>
    <lineage>
        <taxon>Bacteria</taxon>
        <taxon>Pseudomonadati</taxon>
        <taxon>Pseudomonadota</taxon>
        <taxon>Alphaproteobacteria</taxon>
        <taxon>Rhodobacterales</taxon>
        <taxon>Roseobacteraceae</taxon>
        <taxon>Roseicyclus</taxon>
    </lineage>
</organism>
<dbReference type="Proteomes" id="UP000526408">
    <property type="component" value="Unassembled WGS sequence"/>
</dbReference>
<keyword evidence="7 8" id="KW-0320">Glycogen biosynthesis</keyword>
<feature type="domain" description="Starch synthase catalytic" evidence="10">
    <location>
        <begin position="3"/>
        <end position="237"/>
    </location>
</feature>
<protein>
    <recommendedName>
        <fullName evidence="8">Glycogen synthase</fullName>
        <ecNumber evidence="8">2.4.1.21</ecNumber>
    </recommendedName>
    <alternativeName>
        <fullName evidence="8">Starch [bacterial glycogen] synthase</fullName>
    </alternativeName>
</protein>
<dbReference type="CDD" id="cd03791">
    <property type="entry name" value="GT5_Glycogen_synthase_DULL1-like"/>
    <property type="match status" value="1"/>
</dbReference>
<comment type="pathway">
    <text evidence="3 8">Glycan biosynthesis; glycogen biosynthesis.</text>
</comment>
<keyword evidence="5 8" id="KW-0328">Glycosyltransferase</keyword>